<dbReference type="EMBL" id="JXTB01000185">
    <property type="protein sequence ID" value="PON55230.1"/>
    <property type="molecule type" value="Genomic_DNA"/>
</dbReference>
<comment type="caution">
    <text evidence="2">The sequence shown here is derived from an EMBL/GenBank/DDBJ whole genome shotgun (WGS) entry which is preliminary data.</text>
</comment>
<gene>
    <name evidence="2" type="ORF">PanWU01x14_189190</name>
</gene>
<accession>A0A2P5C2E2</accession>
<dbReference type="OrthoDB" id="1869791at2759"/>
<dbReference type="PANTHER" id="PTHR35632">
    <property type="entry name" value="MAJOR POLLEN ALLERGEN OLE E 6-LIKE"/>
    <property type="match status" value="1"/>
</dbReference>
<dbReference type="InterPro" id="IPR015333">
    <property type="entry name" value="Pollen_allergen_ole-e-6"/>
</dbReference>
<protein>
    <submittedName>
        <fullName evidence="2">Pollen allergen ole e</fullName>
    </submittedName>
</protein>
<keyword evidence="3" id="KW-1185">Reference proteome</keyword>
<proteinExistence type="predicted"/>
<dbReference type="InterPro" id="IPR036466">
    <property type="entry name" value="Pollen_allergen_ole-e-6_sf"/>
</dbReference>
<feature type="signal peptide" evidence="1">
    <location>
        <begin position="1"/>
        <end position="26"/>
    </location>
</feature>
<dbReference type="SUPFAM" id="SSF111388">
    <property type="entry name" value="Pollen allergen ole e 6"/>
    <property type="match status" value="1"/>
</dbReference>
<dbReference type="Pfam" id="PF09253">
    <property type="entry name" value="Ole_e_6"/>
    <property type="match status" value="1"/>
</dbReference>
<reference evidence="3" key="1">
    <citation type="submission" date="2016-06" db="EMBL/GenBank/DDBJ databases">
        <title>Parallel loss of symbiosis genes in relatives of nitrogen-fixing non-legume Parasponia.</title>
        <authorList>
            <person name="Van Velzen R."/>
            <person name="Holmer R."/>
            <person name="Bu F."/>
            <person name="Rutten L."/>
            <person name="Van Zeijl A."/>
            <person name="Liu W."/>
            <person name="Santuari L."/>
            <person name="Cao Q."/>
            <person name="Sharma T."/>
            <person name="Shen D."/>
            <person name="Roswanjaya Y."/>
            <person name="Wardhani T."/>
            <person name="Kalhor M.S."/>
            <person name="Jansen J."/>
            <person name="Van den Hoogen J."/>
            <person name="Gungor B."/>
            <person name="Hartog M."/>
            <person name="Hontelez J."/>
            <person name="Verver J."/>
            <person name="Yang W.-C."/>
            <person name="Schijlen E."/>
            <person name="Repin R."/>
            <person name="Schilthuizen M."/>
            <person name="Schranz E."/>
            <person name="Heidstra R."/>
            <person name="Miyata K."/>
            <person name="Fedorova E."/>
            <person name="Kohlen W."/>
            <person name="Bisseling T."/>
            <person name="Smit S."/>
            <person name="Geurts R."/>
        </authorList>
    </citation>
    <scope>NUCLEOTIDE SEQUENCE [LARGE SCALE GENOMIC DNA]</scope>
    <source>
        <strain evidence="3">cv. WU1-14</strain>
    </source>
</reference>
<name>A0A2P5C2E2_PARAD</name>
<evidence type="ECO:0000313" key="2">
    <source>
        <dbReference type="EMBL" id="PON55230.1"/>
    </source>
</evidence>
<evidence type="ECO:0000313" key="3">
    <source>
        <dbReference type="Proteomes" id="UP000237105"/>
    </source>
</evidence>
<evidence type="ECO:0000256" key="1">
    <source>
        <dbReference type="SAM" id="SignalP"/>
    </source>
</evidence>
<feature type="chain" id="PRO_5015147768" evidence="1">
    <location>
        <begin position="27"/>
        <end position="75"/>
    </location>
</feature>
<dbReference type="Proteomes" id="UP000237105">
    <property type="component" value="Unassembled WGS sequence"/>
</dbReference>
<sequence>MANKIVTVFVICVVVFAALNVRQAEAADPAKFKDCFTKCEKECRGDGNGHTFCEVKCDSDCGAKEAAEKLNINLK</sequence>
<organism evidence="2 3">
    <name type="scientific">Parasponia andersonii</name>
    <name type="common">Sponia andersonii</name>
    <dbReference type="NCBI Taxonomy" id="3476"/>
    <lineage>
        <taxon>Eukaryota</taxon>
        <taxon>Viridiplantae</taxon>
        <taxon>Streptophyta</taxon>
        <taxon>Embryophyta</taxon>
        <taxon>Tracheophyta</taxon>
        <taxon>Spermatophyta</taxon>
        <taxon>Magnoliopsida</taxon>
        <taxon>eudicotyledons</taxon>
        <taxon>Gunneridae</taxon>
        <taxon>Pentapetalae</taxon>
        <taxon>rosids</taxon>
        <taxon>fabids</taxon>
        <taxon>Rosales</taxon>
        <taxon>Cannabaceae</taxon>
        <taxon>Parasponia</taxon>
    </lineage>
</organism>
<dbReference type="AlphaFoldDB" id="A0A2P5C2E2"/>
<keyword evidence="1" id="KW-0732">Signal</keyword>
<dbReference type="PANTHER" id="PTHR35632:SF1">
    <property type="entry name" value="MAJOR POLLEN ALLERGEN OLE E 6-LIKE"/>
    <property type="match status" value="1"/>
</dbReference>
<dbReference type="Gene3D" id="1.10.287.720">
    <property type="entry name" value="Pollen allergen ole e 6"/>
    <property type="match status" value="1"/>
</dbReference>